<feature type="region of interest" description="Disordered" evidence="1">
    <location>
        <begin position="1"/>
        <end position="27"/>
    </location>
</feature>
<sequence length="27" mass="3004">MYSEGHHDEEAKTEGPINSSEMGFLAH</sequence>
<feature type="compositionally biased region" description="Basic and acidic residues" evidence="1">
    <location>
        <begin position="1"/>
        <end position="13"/>
    </location>
</feature>
<evidence type="ECO:0000313" key="2">
    <source>
        <dbReference type="EMBL" id="JAD60206.1"/>
    </source>
</evidence>
<proteinExistence type="predicted"/>
<reference evidence="2" key="2">
    <citation type="journal article" date="2015" name="Data Brief">
        <title>Shoot transcriptome of the giant reed, Arundo donax.</title>
        <authorList>
            <person name="Barrero R.A."/>
            <person name="Guerrero F.D."/>
            <person name="Moolhuijzen P."/>
            <person name="Goolsby J.A."/>
            <person name="Tidwell J."/>
            <person name="Bellgard S.E."/>
            <person name="Bellgard M.I."/>
        </authorList>
    </citation>
    <scope>NUCLEOTIDE SEQUENCE</scope>
    <source>
        <tissue evidence="2">Shoot tissue taken approximately 20 cm above the soil surface</tissue>
    </source>
</reference>
<name>A0A0A9BA56_ARUDO</name>
<reference evidence="2" key="1">
    <citation type="submission" date="2014-09" db="EMBL/GenBank/DDBJ databases">
        <authorList>
            <person name="Magalhaes I.L.F."/>
            <person name="Oliveira U."/>
            <person name="Santos F.R."/>
            <person name="Vidigal T.H.D.A."/>
            <person name="Brescovit A.D."/>
            <person name="Santos A.J."/>
        </authorList>
    </citation>
    <scope>NUCLEOTIDE SEQUENCE</scope>
    <source>
        <tissue evidence="2">Shoot tissue taken approximately 20 cm above the soil surface</tissue>
    </source>
</reference>
<dbReference type="AlphaFoldDB" id="A0A0A9BA56"/>
<evidence type="ECO:0000256" key="1">
    <source>
        <dbReference type="SAM" id="MobiDB-lite"/>
    </source>
</evidence>
<dbReference type="EMBL" id="GBRH01237689">
    <property type="protein sequence ID" value="JAD60206.1"/>
    <property type="molecule type" value="Transcribed_RNA"/>
</dbReference>
<protein>
    <submittedName>
        <fullName evidence="2">Uncharacterized protein</fullName>
    </submittedName>
</protein>
<organism evidence="2">
    <name type="scientific">Arundo donax</name>
    <name type="common">Giant reed</name>
    <name type="synonym">Donax arundinaceus</name>
    <dbReference type="NCBI Taxonomy" id="35708"/>
    <lineage>
        <taxon>Eukaryota</taxon>
        <taxon>Viridiplantae</taxon>
        <taxon>Streptophyta</taxon>
        <taxon>Embryophyta</taxon>
        <taxon>Tracheophyta</taxon>
        <taxon>Spermatophyta</taxon>
        <taxon>Magnoliopsida</taxon>
        <taxon>Liliopsida</taxon>
        <taxon>Poales</taxon>
        <taxon>Poaceae</taxon>
        <taxon>PACMAD clade</taxon>
        <taxon>Arundinoideae</taxon>
        <taxon>Arundineae</taxon>
        <taxon>Arundo</taxon>
    </lineage>
</organism>
<accession>A0A0A9BA56</accession>